<name>A0ACC3D0Z7_9PEZI</name>
<feature type="non-terminal residue" evidence="1">
    <location>
        <position position="262"/>
    </location>
</feature>
<dbReference type="EMBL" id="JAWDJW010008714">
    <property type="protein sequence ID" value="KAK3060264.1"/>
    <property type="molecule type" value="Genomic_DNA"/>
</dbReference>
<keyword evidence="2" id="KW-1185">Reference proteome</keyword>
<proteinExistence type="predicted"/>
<reference evidence="1" key="1">
    <citation type="submission" date="2024-09" db="EMBL/GenBank/DDBJ databases">
        <title>Black Yeasts Isolated from many extreme environments.</title>
        <authorList>
            <person name="Coleine C."/>
            <person name="Stajich J.E."/>
            <person name="Selbmann L."/>
        </authorList>
    </citation>
    <scope>NUCLEOTIDE SEQUENCE</scope>
    <source>
        <strain evidence="1">CCFEE 5737</strain>
    </source>
</reference>
<comment type="caution">
    <text evidence="1">The sequence shown here is derived from an EMBL/GenBank/DDBJ whole genome shotgun (WGS) entry which is preliminary data.</text>
</comment>
<organism evidence="1 2">
    <name type="scientific">Coniosporium uncinatum</name>
    <dbReference type="NCBI Taxonomy" id="93489"/>
    <lineage>
        <taxon>Eukaryota</taxon>
        <taxon>Fungi</taxon>
        <taxon>Dikarya</taxon>
        <taxon>Ascomycota</taxon>
        <taxon>Pezizomycotina</taxon>
        <taxon>Dothideomycetes</taxon>
        <taxon>Dothideomycetes incertae sedis</taxon>
        <taxon>Coniosporium</taxon>
    </lineage>
</organism>
<evidence type="ECO:0000313" key="2">
    <source>
        <dbReference type="Proteomes" id="UP001186974"/>
    </source>
</evidence>
<gene>
    <name evidence="1" type="ORF">LTS18_008933</name>
</gene>
<dbReference type="Proteomes" id="UP001186974">
    <property type="component" value="Unassembled WGS sequence"/>
</dbReference>
<accession>A0ACC3D0Z7</accession>
<protein>
    <submittedName>
        <fullName evidence="1">Uncharacterized protein</fullName>
    </submittedName>
</protein>
<sequence length="262" mass="29095">MHSLGLSSAACLLALVHSGFAAVLHENIQQAPNGWKTVQQPSKDQVITLQIGLTMQNMDQMANRLMSVSTPGSACYANHMDRDEVNRMVQPKPESDQAVQAWLRSEGVEHVQSDGTWVTFAAPISTANRLLSTTFKRYEQNGVSKIRATQYSLPEDVSEHIDIIHPTTFFGQTIAQKPIVNKETELQWSLNYPHVKTELSAEVKEVAIQRRQSGVDAICQRKITPACLRQFYNIGNYTPNALSGSKVAFGSFLNQSASYEDL</sequence>
<evidence type="ECO:0000313" key="1">
    <source>
        <dbReference type="EMBL" id="KAK3060264.1"/>
    </source>
</evidence>